<keyword evidence="1" id="KW-1133">Transmembrane helix</keyword>
<dbReference type="Proteomes" id="UP000663860">
    <property type="component" value="Unassembled WGS sequence"/>
</dbReference>
<sequence length="180" mass="20851">MQSELTAQQTVIVNNLHSSLPLISQKPNICRLRKILITLLLIMFFSSLVYLVFVSLPCMKYANIWFCQNFNHNYEYSWALVSLIYDGLWLLITYRYYSRGLLLFAWVSTIFVCIFGVFLIISLLAIFQTMMYFHMIDTRVLIASISSIVLCIATLVLQIALVSFSLRLSKLISKSKHIMI</sequence>
<accession>A0A813MVY2</accession>
<evidence type="ECO:0000313" key="3">
    <source>
        <dbReference type="EMBL" id="CAF3712565.1"/>
    </source>
</evidence>
<keyword evidence="1" id="KW-0472">Membrane</keyword>
<keyword evidence="1" id="KW-0812">Transmembrane</keyword>
<feature type="transmembrane region" description="Helical" evidence="1">
    <location>
        <begin position="35"/>
        <end position="56"/>
    </location>
</feature>
<dbReference type="Proteomes" id="UP000663868">
    <property type="component" value="Unassembled WGS sequence"/>
</dbReference>
<reference evidence="2" key="1">
    <citation type="submission" date="2021-02" db="EMBL/GenBank/DDBJ databases">
        <authorList>
            <person name="Nowell W R."/>
        </authorList>
    </citation>
    <scope>NUCLEOTIDE SEQUENCE</scope>
</reference>
<proteinExistence type="predicted"/>
<dbReference type="EMBL" id="CAJOBB010000594">
    <property type="protein sequence ID" value="CAF3712565.1"/>
    <property type="molecule type" value="Genomic_DNA"/>
</dbReference>
<dbReference type="EMBL" id="CAJNOE010000013">
    <property type="protein sequence ID" value="CAF0727836.1"/>
    <property type="molecule type" value="Genomic_DNA"/>
</dbReference>
<comment type="caution">
    <text evidence="2">The sequence shown here is derived from an EMBL/GenBank/DDBJ whole genome shotgun (WGS) entry which is preliminary data.</text>
</comment>
<feature type="transmembrane region" description="Helical" evidence="1">
    <location>
        <begin position="140"/>
        <end position="166"/>
    </location>
</feature>
<feature type="transmembrane region" description="Helical" evidence="1">
    <location>
        <begin position="76"/>
        <end position="94"/>
    </location>
</feature>
<feature type="transmembrane region" description="Helical" evidence="1">
    <location>
        <begin position="101"/>
        <end position="128"/>
    </location>
</feature>
<evidence type="ECO:0000313" key="4">
    <source>
        <dbReference type="Proteomes" id="UP000663860"/>
    </source>
</evidence>
<gene>
    <name evidence="2" type="ORF">IZO911_LOCUS2599</name>
    <name evidence="3" type="ORF">KXQ929_LOCUS11840</name>
</gene>
<protein>
    <submittedName>
        <fullName evidence="2">Uncharacterized protein</fullName>
    </submittedName>
</protein>
<name>A0A813MVY2_9BILA</name>
<evidence type="ECO:0000256" key="1">
    <source>
        <dbReference type="SAM" id="Phobius"/>
    </source>
</evidence>
<organism evidence="2 4">
    <name type="scientific">Adineta steineri</name>
    <dbReference type="NCBI Taxonomy" id="433720"/>
    <lineage>
        <taxon>Eukaryota</taxon>
        <taxon>Metazoa</taxon>
        <taxon>Spiralia</taxon>
        <taxon>Gnathifera</taxon>
        <taxon>Rotifera</taxon>
        <taxon>Eurotatoria</taxon>
        <taxon>Bdelloidea</taxon>
        <taxon>Adinetida</taxon>
        <taxon>Adinetidae</taxon>
        <taxon>Adineta</taxon>
    </lineage>
</organism>
<dbReference type="AlphaFoldDB" id="A0A813MVY2"/>
<evidence type="ECO:0000313" key="2">
    <source>
        <dbReference type="EMBL" id="CAF0727836.1"/>
    </source>
</evidence>